<keyword evidence="2" id="KW-1185">Reference proteome</keyword>
<gene>
    <name evidence="1" type="ORF">NC653_025966</name>
</gene>
<dbReference type="Proteomes" id="UP001164929">
    <property type="component" value="Chromosome 10"/>
</dbReference>
<dbReference type="EMBL" id="JAQIZT010000010">
    <property type="protein sequence ID" value="KAJ6983004.1"/>
    <property type="molecule type" value="Genomic_DNA"/>
</dbReference>
<protein>
    <submittedName>
        <fullName evidence="1">Uncharacterized protein</fullName>
    </submittedName>
</protein>
<organism evidence="1 2">
    <name type="scientific">Populus alba x Populus x berolinensis</name>
    <dbReference type="NCBI Taxonomy" id="444605"/>
    <lineage>
        <taxon>Eukaryota</taxon>
        <taxon>Viridiplantae</taxon>
        <taxon>Streptophyta</taxon>
        <taxon>Embryophyta</taxon>
        <taxon>Tracheophyta</taxon>
        <taxon>Spermatophyta</taxon>
        <taxon>Magnoliopsida</taxon>
        <taxon>eudicotyledons</taxon>
        <taxon>Gunneridae</taxon>
        <taxon>Pentapetalae</taxon>
        <taxon>rosids</taxon>
        <taxon>fabids</taxon>
        <taxon>Malpighiales</taxon>
        <taxon>Salicaceae</taxon>
        <taxon>Saliceae</taxon>
        <taxon>Populus</taxon>
    </lineage>
</organism>
<evidence type="ECO:0000313" key="1">
    <source>
        <dbReference type="EMBL" id="KAJ6983004.1"/>
    </source>
</evidence>
<proteinExistence type="predicted"/>
<accession>A0AAD6Q8C7</accession>
<evidence type="ECO:0000313" key="2">
    <source>
        <dbReference type="Proteomes" id="UP001164929"/>
    </source>
</evidence>
<sequence length="69" mass="7847">MSYHLIPFVTWPQHLSALGSHFSSNTKHLCVSRAFKHQCKDNFKIEPPPLTHDMIQIVIACNINVLSFG</sequence>
<comment type="caution">
    <text evidence="1">The sequence shown here is derived from an EMBL/GenBank/DDBJ whole genome shotgun (WGS) entry which is preliminary data.</text>
</comment>
<reference evidence="1" key="1">
    <citation type="journal article" date="2023" name="Mol. Ecol. Resour.">
        <title>Chromosome-level genome assembly of a triploid poplar Populus alba 'Berolinensis'.</title>
        <authorList>
            <person name="Chen S."/>
            <person name="Yu Y."/>
            <person name="Wang X."/>
            <person name="Wang S."/>
            <person name="Zhang T."/>
            <person name="Zhou Y."/>
            <person name="He R."/>
            <person name="Meng N."/>
            <person name="Wang Y."/>
            <person name="Liu W."/>
            <person name="Liu Z."/>
            <person name="Liu J."/>
            <person name="Guo Q."/>
            <person name="Huang H."/>
            <person name="Sederoff R.R."/>
            <person name="Wang G."/>
            <person name="Qu G."/>
            <person name="Chen S."/>
        </authorList>
    </citation>
    <scope>NUCLEOTIDE SEQUENCE</scope>
    <source>
        <strain evidence="1">SC-2020</strain>
    </source>
</reference>
<dbReference type="AlphaFoldDB" id="A0AAD6Q8C7"/>
<name>A0AAD6Q8C7_9ROSI</name>